<feature type="transmembrane region" description="Helical" evidence="1">
    <location>
        <begin position="35"/>
        <end position="55"/>
    </location>
</feature>
<proteinExistence type="predicted"/>
<evidence type="ECO:0000256" key="1">
    <source>
        <dbReference type="SAM" id="Phobius"/>
    </source>
</evidence>
<keyword evidence="1" id="KW-1133">Transmembrane helix</keyword>
<keyword evidence="1" id="KW-0812">Transmembrane</keyword>
<organism evidence="2 3">
    <name type="scientific">Corticicoccus populi</name>
    <dbReference type="NCBI Taxonomy" id="1812821"/>
    <lineage>
        <taxon>Bacteria</taxon>
        <taxon>Bacillati</taxon>
        <taxon>Bacillota</taxon>
        <taxon>Bacilli</taxon>
        <taxon>Bacillales</taxon>
        <taxon>Staphylococcaceae</taxon>
        <taxon>Corticicoccus</taxon>
    </lineage>
</organism>
<evidence type="ECO:0000313" key="2">
    <source>
        <dbReference type="EMBL" id="MFD2828900.1"/>
    </source>
</evidence>
<evidence type="ECO:0000313" key="3">
    <source>
        <dbReference type="Proteomes" id="UP001597519"/>
    </source>
</evidence>
<dbReference type="Proteomes" id="UP001597519">
    <property type="component" value="Unassembled WGS sequence"/>
</dbReference>
<accession>A0ABW5WR55</accession>
<dbReference type="EMBL" id="JBHUOQ010000001">
    <property type="protein sequence ID" value="MFD2828900.1"/>
    <property type="molecule type" value="Genomic_DNA"/>
</dbReference>
<keyword evidence="1" id="KW-0472">Membrane</keyword>
<sequence>MNDKFTYLLNIVIGIFFFIFYITIVNAILNHDALSFPYIILTIYFFISIFTLTPVSTEFGGKTKDWNAIIANYSMIVAYLISPIWAAVKYFKECN</sequence>
<feature type="transmembrane region" description="Helical" evidence="1">
    <location>
        <begin position="7"/>
        <end position="29"/>
    </location>
</feature>
<protein>
    <submittedName>
        <fullName evidence="2">Uncharacterized protein</fullName>
    </submittedName>
</protein>
<dbReference type="RefSeq" id="WP_377770413.1">
    <property type="nucleotide sequence ID" value="NZ_JBHUOQ010000001.1"/>
</dbReference>
<gene>
    <name evidence="2" type="ORF">ACFSX4_00325</name>
</gene>
<feature type="transmembrane region" description="Helical" evidence="1">
    <location>
        <begin position="67"/>
        <end position="88"/>
    </location>
</feature>
<reference evidence="3" key="1">
    <citation type="journal article" date="2019" name="Int. J. Syst. Evol. Microbiol.">
        <title>The Global Catalogue of Microorganisms (GCM) 10K type strain sequencing project: providing services to taxonomists for standard genome sequencing and annotation.</title>
        <authorList>
            <consortium name="The Broad Institute Genomics Platform"/>
            <consortium name="The Broad Institute Genome Sequencing Center for Infectious Disease"/>
            <person name="Wu L."/>
            <person name="Ma J."/>
        </authorList>
    </citation>
    <scope>NUCLEOTIDE SEQUENCE [LARGE SCALE GENOMIC DNA]</scope>
    <source>
        <strain evidence="3">KCTC 33575</strain>
    </source>
</reference>
<keyword evidence="3" id="KW-1185">Reference proteome</keyword>
<name>A0ABW5WR55_9STAP</name>
<comment type="caution">
    <text evidence="2">The sequence shown here is derived from an EMBL/GenBank/DDBJ whole genome shotgun (WGS) entry which is preliminary data.</text>
</comment>